<dbReference type="FunFam" id="3.40.50.720:FF:000084">
    <property type="entry name" value="Short-chain dehydrogenase reductase"/>
    <property type="match status" value="1"/>
</dbReference>
<dbReference type="SUPFAM" id="SSF51735">
    <property type="entry name" value="NAD(P)-binding Rossmann-fold domains"/>
    <property type="match status" value="1"/>
</dbReference>
<dbReference type="InterPro" id="IPR057326">
    <property type="entry name" value="KR_dom"/>
</dbReference>
<evidence type="ECO:0000256" key="1">
    <source>
        <dbReference type="ARBA" id="ARBA00006484"/>
    </source>
</evidence>
<dbReference type="PANTHER" id="PTHR43391:SF26">
    <property type="entry name" value="BLL7251 PROTEIN"/>
    <property type="match status" value="1"/>
</dbReference>
<dbReference type="PROSITE" id="PS00061">
    <property type="entry name" value="ADH_SHORT"/>
    <property type="match status" value="1"/>
</dbReference>
<comment type="similarity">
    <text evidence="1 3">Belongs to the short-chain dehydrogenases/reductases (SDR) family.</text>
</comment>
<dbReference type="PANTHER" id="PTHR43391">
    <property type="entry name" value="RETINOL DEHYDROGENASE-RELATED"/>
    <property type="match status" value="1"/>
</dbReference>
<comment type="caution">
    <text evidence="6">The sequence shown here is derived from an EMBL/GenBank/DDBJ whole genome shotgun (WGS) entry which is preliminary data.</text>
</comment>
<dbReference type="Gene3D" id="3.40.50.720">
    <property type="entry name" value="NAD(P)-binding Rossmann-like Domain"/>
    <property type="match status" value="1"/>
</dbReference>
<feature type="domain" description="Ketoreductase" evidence="5">
    <location>
        <begin position="7"/>
        <end position="187"/>
    </location>
</feature>
<evidence type="ECO:0000256" key="3">
    <source>
        <dbReference type="RuleBase" id="RU000363"/>
    </source>
</evidence>
<dbReference type="Pfam" id="PF00106">
    <property type="entry name" value="adh_short"/>
    <property type="match status" value="1"/>
</dbReference>
<evidence type="ECO:0000313" key="7">
    <source>
        <dbReference type="Proteomes" id="UP000466966"/>
    </source>
</evidence>
<dbReference type="InterPro" id="IPR036291">
    <property type="entry name" value="NAD(P)-bd_dom_sf"/>
</dbReference>
<protein>
    <submittedName>
        <fullName evidence="6">SDR family NAD(P)-dependent oxidoreductase</fullName>
    </submittedName>
</protein>
<dbReference type="AlphaFoldDB" id="A0A844Z0T4"/>
<dbReference type="Proteomes" id="UP000466966">
    <property type="component" value="Unassembled WGS sequence"/>
</dbReference>
<evidence type="ECO:0000259" key="5">
    <source>
        <dbReference type="SMART" id="SM00822"/>
    </source>
</evidence>
<evidence type="ECO:0000313" key="6">
    <source>
        <dbReference type="EMBL" id="MXO72958.1"/>
    </source>
</evidence>
<organism evidence="6 7">
    <name type="scientific">Alteraurantiacibacter buctensis</name>
    <dbReference type="NCBI Taxonomy" id="1503981"/>
    <lineage>
        <taxon>Bacteria</taxon>
        <taxon>Pseudomonadati</taxon>
        <taxon>Pseudomonadota</taxon>
        <taxon>Alphaproteobacteria</taxon>
        <taxon>Sphingomonadales</taxon>
        <taxon>Erythrobacteraceae</taxon>
        <taxon>Alteraurantiacibacter</taxon>
    </lineage>
</organism>
<sequence length="315" mass="33534">MEQLTGKVAFITGGASGIGLGMAKAFLAEGMKVSLADWSDEHIAKARAQLAGNNAVFFVKANVANRDSLQAAVDETLAHFGKIHVLCNNAGVNGGGTAASPDFDDWDKAMAVNLGGVVNGTKIVAPIIRAQGEGGHIVNTSSMAGIVPLPGLAAYSTAKYAVRGFSESLRMQLAPKGIGVSCLFPGATRTALVPLPEDDPSIDEANAPEFLKTLWDAMRGAIDPEDTGRMVVDAIKANRFYIFTNREFLDEVRQRHREIEDAFPTEEPTPGRVKFENMRAEQVRNLMAPGNRPVPKEDEADMVLDLGSKSPAGGQ</sequence>
<name>A0A844Z0T4_9SPHN</name>
<evidence type="ECO:0000256" key="4">
    <source>
        <dbReference type="SAM" id="MobiDB-lite"/>
    </source>
</evidence>
<dbReference type="PRINTS" id="PR00080">
    <property type="entry name" value="SDRFAMILY"/>
</dbReference>
<dbReference type="CDD" id="cd05233">
    <property type="entry name" value="SDR_c"/>
    <property type="match status" value="1"/>
</dbReference>
<keyword evidence="7" id="KW-1185">Reference proteome</keyword>
<dbReference type="PRINTS" id="PR00081">
    <property type="entry name" value="GDHRDH"/>
</dbReference>
<dbReference type="InterPro" id="IPR020904">
    <property type="entry name" value="Sc_DH/Rdtase_CS"/>
</dbReference>
<reference evidence="6 7" key="1">
    <citation type="submission" date="2019-12" db="EMBL/GenBank/DDBJ databases">
        <title>Genomic-based taxomic classification of the family Erythrobacteraceae.</title>
        <authorList>
            <person name="Xu L."/>
        </authorList>
    </citation>
    <scope>NUCLEOTIDE SEQUENCE [LARGE SCALE GENOMIC DNA]</scope>
    <source>
        <strain evidence="6 7">M0322</strain>
    </source>
</reference>
<evidence type="ECO:0000256" key="2">
    <source>
        <dbReference type="ARBA" id="ARBA00023002"/>
    </source>
</evidence>
<keyword evidence="2" id="KW-0560">Oxidoreductase</keyword>
<dbReference type="SMART" id="SM00822">
    <property type="entry name" value="PKS_KR"/>
    <property type="match status" value="1"/>
</dbReference>
<dbReference type="InterPro" id="IPR002347">
    <property type="entry name" value="SDR_fam"/>
</dbReference>
<dbReference type="OrthoDB" id="7403165at2"/>
<gene>
    <name evidence="6" type="ORF">GRI99_15110</name>
</gene>
<proteinExistence type="inferred from homology"/>
<dbReference type="RefSeq" id="WP_160772883.1">
    <property type="nucleotide sequence ID" value="NZ_WTYV01000006.1"/>
</dbReference>
<dbReference type="GO" id="GO:0016491">
    <property type="term" value="F:oxidoreductase activity"/>
    <property type="evidence" value="ECO:0007669"/>
    <property type="project" value="UniProtKB-KW"/>
</dbReference>
<feature type="region of interest" description="Disordered" evidence="4">
    <location>
        <begin position="286"/>
        <end position="315"/>
    </location>
</feature>
<accession>A0A844Z0T4</accession>
<dbReference type="EMBL" id="WTYV01000006">
    <property type="protein sequence ID" value="MXO72958.1"/>
    <property type="molecule type" value="Genomic_DNA"/>
</dbReference>